<evidence type="ECO:0000259" key="4">
    <source>
        <dbReference type="Pfam" id="PF06094"/>
    </source>
</evidence>
<dbReference type="PANTHER" id="PTHR12935">
    <property type="entry name" value="GAMMA-GLUTAMYLCYCLOTRANSFERASE"/>
    <property type="match status" value="1"/>
</dbReference>
<sequence>MLYFAYGSDMDWNLMRKKCPSTRFFSRALLDQFKLVVARESSQWKCGIFGIIPEDKSQLWGVIYEISLFDLGKLDVSEGYNPLKKDCGCLRKECIVYKEGDNNFPLTVFSYFPEIMPNPPPLSLEYLNKVIGGAHYWHLPKGYIANLNRLLPKS</sequence>
<dbReference type="OrthoDB" id="158990at2"/>
<dbReference type="AlphaFoldDB" id="A0A4Y8P8X6"/>
<keyword evidence="1" id="KW-0456">Lyase</keyword>
<evidence type="ECO:0000256" key="2">
    <source>
        <dbReference type="PIRSR" id="PIRSR617939-1"/>
    </source>
</evidence>
<evidence type="ECO:0000256" key="1">
    <source>
        <dbReference type="ARBA" id="ARBA00023239"/>
    </source>
</evidence>
<comment type="caution">
    <text evidence="5">The sequence shown here is derived from an EMBL/GenBank/DDBJ whole genome shotgun (WGS) entry which is preliminary data.</text>
</comment>
<dbReference type="Pfam" id="PF06094">
    <property type="entry name" value="GGACT"/>
    <property type="match status" value="1"/>
</dbReference>
<dbReference type="RefSeq" id="WP_134440698.1">
    <property type="nucleotide sequence ID" value="NZ_CP065957.1"/>
</dbReference>
<evidence type="ECO:0000313" key="5">
    <source>
        <dbReference type="EMBL" id="TFE66995.1"/>
    </source>
</evidence>
<dbReference type="EMBL" id="LXQC01000165">
    <property type="protein sequence ID" value="TFE66995.1"/>
    <property type="molecule type" value="Genomic_DNA"/>
</dbReference>
<dbReference type="Proteomes" id="UP000297713">
    <property type="component" value="Unassembled WGS sequence"/>
</dbReference>
<dbReference type="SUPFAM" id="SSF110857">
    <property type="entry name" value="Gamma-glutamyl cyclotransferase-like"/>
    <property type="match status" value="1"/>
</dbReference>
<organism evidence="5 6">
    <name type="scientific">Methylacidiphilum caldifontis</name>
    <dbReference type="NCBI Taxonomy" id="2795386"/>
    <lineage>
        <taxon>Bacteria</taxon>
        <taxon>Pseudomonadati</taxon>
        <taxon>Verrucomicrobiota</taxon>
        <taxon>Methylacidiphilae</taxon>
        <taxon>Methylacidiphilales</taxon>
        <taxon>Methylacidiphilaceae</taxon>
        <taxon>Methylacidiphilum (ex Ratnadevi et al. 2023)</taxon>
    </lineage>
</organism>
<protein>
    <recommendedName>
        <fullName evidence="4">Gamma-glutamylcyclotransferase AIG2-like domain-containing protein</fullName>
    </recommendedName>
</protein>
<dbReference type="InterPro" id="IPR036568">
    <property type="entry name" value="GGCT-like_sf"/>
</dbReference>
<feature type="active site" description="Proton acceptor" evidence="2">
    <location>
        <position position="78"/>
    </location>
</feature>
<accession>A0A4Y8P8X6</accession>
<name>A0A4Y8P8X6_9BACT</name>
<reference evidence="5 6" key="1">
    <citation type="submission" date="2016-05" db="EMBL/GenBank/DDBJ databases">
        <title>Diversity and Homogeneity among Thermoacidophilic Verrucomicrobia Methanotrophs Linked with Geographical Origin.</title>
        <authorList>
            <person name="Erikstad H.-A."/>
            <person name="Smestad N.B."/>
            <person name="Ceballos R.M."/>
            <person name="Birkeland N.-K."/>
        </authorList>
    </citation>
    <scope>NUCLEOTIDE SEQUENCE [LARGE SCALE GENOMIC DNA]</scope>
    <source>
        <strain evidence="5 6">Phi</strain>
    </source>
</reference>
<proteinExistence type="predicted"/>
<dbReference type="InterPro" id="IPR009288">
    <property type="entry name" value="AIG2-like_dom"/>
</dbReference>
<dbReference type="InterPro" id="IPR017939">
    <property type="entry name" value="G-Glutamylcylcotransferase"/>
</dbReference>
<evidence type="ECO:0000313" key="6">
    <source>
        <dbReference type="Proteomes" id="UP000297713"/>
    </source>
</evidence>
<dbReference type="CDD" id="cd06661">
    <property type="entry name" value="GGCT_like"/>
    <property type="match status" value="1"/>
</dbReference>
<evidence type="ECO:0000256" key="3">
    <source>
        <dbReference type="PIRSR" id="PIRSR617939-2"/>
    </source>
</evidence>
<dbReference type="GO" id="GO:0003839">
    <property type="term" value="F:gamma-glutamylcyclotransferase activity"/>
    <property type="evidence" value="ECO:0007669"/>
    <property type="project" value="InterPro"/>
</dbReference>
<dbReference type="Gene3D" id="3.10.490.10">
    <property type="entry name" value="Gamma-glutamyl cyclotransferase-like"/>
    <property type="match status" value="1"/>
</dbReference>
<dbReference type="PANTHER" id="PTHR12935:SF0">
    <property type="entry name" value="GAMMA-GLUTAMYLCYCLOTRANSFERASE"/>
    <property type="match status" value="1"/>
</dbReference>
<feature type="domain" description="Gamma-glutamylcyclotransferase AIG2-like" evidence="4">
    <location>
        <begin position="3"/>
        <end position="98"/>
    </location>
</feature>
<feature type="binding site" evidence="3">
    <location>
        <position position="126"/>
    </location>
    <ligand>
        <name>substrate</name>
    </ligand>
</feature>
<feature type="binding site" evidence="3">
    <location>
        <begin position="3"/>
        <end position="8"/>
    </location>
    <ligand>
        <name>substrate</name>
    </ligand>
</feature>
<dbReference type="InterPro" id="IPR013024">
    <property type="entry name" value="GGCT-like"/>
</dbReference>
<keyword evidence="6" id="KW-1185">Reference proteome</keyword>
<gene>
    <name evidence="5" type="ORF">A7Q10_01710</name>
</gene>